<dbReference type="EMBL" id="GL451079">
    <property type="protein sequence ID" value="EFN80144.1"/>
    <property type="molecule type" value="Genomic_DNA"/>
</dbReference>
<feature type="region of interest" description="Disordered" evidence="1">
    <location>
        <begin position="326"/>
        <end position="434"/>
    </location>
</feature>
<evidence type="ECO:0000313" key="2">
    <source>
        <dbReference type="EMBL" id="EFN80144.1"/>
    </source>
</evidence>
<feature type="compositionally biased region" description="Low complexity" evidence="1">
    <location>
        <begin position="167"/>
        <end position="192"/>
    </location>
</feature>
<feature type="compositionally biased region" description="Low complexity" evidence="1">
    <location>
        <begin position="610"/>
        <end position="624"/>
    </location>
</feature>
<feature type="compositionally biased region" description="Low complexity" evidence="1">
    <location>
        <begin position="126"/>
        <end position="135"/>
    </location>
</feature>
<dbReference type="InParanoid" id="E2BVZ6"/>
<feature type="region of interest" description="Disordered" evidence="1">
    <location>
        <begin position="468"/>
        <end position="651"/>
    </location>
</feature>
<evidence type="ECO:0000313" key="3">
    <source>
        <dbReference type="Proteomes" id="UP000008237"/>
    </source>
</evidence>
<name>E2BVZ6_HARSA</name>
<feature type="compositionally biased region" description="Polar residues" evidence="1">
    <location>
        <begin position="326"/>
        <end position="343"/>
    </location>
</feature>
<feature type="compositionally biased region" description="Basic and acidic residues" evidence="1">
    <location>
        <begin position="225"/>
        <end position="250"/>
    </location>
</feature>
<accession>E2BVZ6</accession>
<feature type="compositionally biased region" description="Polar residues" evidence="1">
    <location>
        <begin position="364"/>
        <end position="384"/>
    </location>
</feature>
<dbReference type="Proteomes" id="UP000008237">
    <property type="component" value="Unassembled WGS sequence"/>
</dbReference>
<protein>
    <submittedName>
        <fullName evidence="2">Uncharacterized protein</fullName>
    </submittedName>
</protein>
<evidence type="ECO:0000256" key="1">
    <source>
        <dbReference type="SAM" id="MobiDB-lite"/>
    </source>
</evidence>
<sequence>MPRVGGGDGGSGPQRTGGAGGFGGWLGGAARAMTGGGVGSGYVVLGGTRYGLRISQEPAVIAVDRLHRFRWSGGGGGSGKKSSSGPRSEKAERLRELTEKLKGPAPVPPPRRPSRVQASSPPPSGYQPSSQNYPQTATNPGCGRCDGRPSHRSYTYSEGSQHGGNSQQAQQAQQQQQLQQQQQQRQQQQQQQQHEHPKTIVRSESVSEECLSDRSGNNNAYSRKPCHDSRKSSRSGRPERNSGDVSDLRSEPNASAEAAKHLRQYSDSVVDSATSVDDLCDNLNAASGGGNEGEARDAITRLEPRGLLAFHRAGAPFRSASFGQVDFNQASRQKTQPIATSNRAESKDVRASTLPRRRGDATPGGTTPQNSPNRQSPRTSTPSVDSAVGSAEGLGVPQQGNLEEIRPRSDGSDSLATSSALTSPEPLVPETNEPRVDLVQSDAPVVEVVSHESVYPLVEGNTVEETVQKETRIEPHEVIITPPPEEPRLSQASEGSEALSETPSEASSPSGKARRYRGDTSKRRKGVYITQWPEPLDADRNKLSAQSSEERDEPPATPSDLSDCEGHTPRRYSKRPLRGPYGQMLEAEMAKPRTTDIALEEGLRPRRKISANLSYNASSNNSGSEPPTPCHHRTTSSPTKLEGLPGPSPELLAELLRGSSERVARAPAHRNLLIIYGSDSFGVQG</sequence>
<organism evidence="3">
    <name type="scientific">Harpegnathos saltator</name>
    <name type="common">Jerdon's jumping ant</name>
    <dbReference type="NCBI Taxonomy" id="610380"/>
    <lineage>
        <taxon>Eukaryota</taxon>
        <taxon>Metazoa</taxon>
        <taxon>Ecdysozoa</taxon>
        <taxon>Arthropoda</taxon>
        <taxon>Hexapoda</taxon>
        <taxon>Insecta</taxon>
        <taxon>Pterygota</taxon>
        <taxon>Neoptera</taxon>
        <taxon>Endopterygota</taxon>
        <taxon>Hymenoptera</taxon>
        <taxon>Apocrita</taxon>
        <taxon>Aculeata</taxon>
        <taxon>Formicoidea</taxon>
        <taxon>Formicidae</taxon>
        <taxon>Ponerinae</taxon>
        <taxon>Ponerini</taxon>
        <taxon>Harpegnathos</taxon>
    </lineage>
</organism>
<proteinExistence type="predicted"/>
<reference evidence="2 3" key="1">
    <citation type="journal article" date="2010" name="Science">
        <title>Genomic comparison of the ants Camponotus floridanus and Harpegnathos saltator.</title>
        <authorList>
            <person name="Bonasio R."/>
            <person name="Zhang G."/>
            <person name="Ye C."/>
            <person name="Mutti N.S."/>
            <person name="Fang X."/>
            <person name="Qin N."/>
            <person name="Donahue G."/>
            <person name="Yang P."/>
            <person name="Li Q."/>
            <person name="Li C."/>
            <person name="Zhang P."/>
            <person name="Huang Z."/>
            <person name="Berger S.L."/>
            <person name="Reinberg D."/>
            <person name="Wang J."/>
            <person name="Liebig J."/>
        </authorList>
    </citation>
    <scope>NUCLEOTIDE SEQUENCE [LARGE SCALE GENOMIC DNA]</scope>
    <source>
        <strain evidence="2 3">R22 G/1</strain>
    </source>
</reference>
<feature type="compositionally biased region" description="Low complexity" evidence="1">
    <location>
        <begin position="641"/>
        <end position="651"/>
    </location>
</feature>
<dbReference type="OMA" id="FNQVSRQ"/>
<dbReference type="AlphaFoldDB" id="E2BVZ6"/>
<feature type="compositionally biased region" description="Basic and acidic residues" evidence="1">
    <location>
        <begin position="468"/>
        <end position="477"/>
    </location>
</feature>
<feature type="compositionally biased region" description="Low complexity" evidence="1">
    <location>
        <begin position="412"/>
        <end position="423"/>
    </location>
</feature>
<feature type="compositionally biased region" description="Basic and acidic residues" evidence="1">
    <location>
        <begin position="87"/>
        <end position="102"/>
    </location>
</feature>
<feature type="region of interest" description="Disordered" evidence="1">
    <location>
        <begin position="279"/>
        <end position="298"/>
    </location>
</feature>
<feature type="region of interest" description="Disordered" evidence="1">
    <location>
        <begin position="69"/>
        <end position="270"/>
    </location>
</feature>
<feature type="compositionally biased region" description="Polar residues" evidence="1">
    <location>
        <begin position="152"/>
        <end position="166"/>
    </location>
</feature>
<dbReference type="OrthoDB" id="4066896at2759"/>
<dbReference type="STRING" id="610380.E2BVZ6"/>
<keyword evidence="3" id="KW-1185">Reference proteome</keyword>
<gene>
    <name evidence="2" type="ORF">EAI_05951</name>
</gene>
<feature type="compositionally biased region" description="Polar residues" evidence="1">
    <location>
        <begin position="490"/>
        <end position="510"/>
    </location>
</feature>